<name>A0A194S9Y6_RHOGW</name>
<feature type="transmembrane region" description="Helical" evidence="1">
    <location>
        <begin position="106"/>
        <end position="125"/>
    </location>
</feature>
<keyword evidence="1" id="KW-1133">Transmembrane helix</keyword>
<dbReference type="InterPro" id="IPR037119">
    <property type="entry name" value="Haem_oxidase_HugZ-like_sf"/>
</dbReference>
<dbReference type="OrthoDB" id="5553410at2759"/>
<dbReference type="InterPro" id="IPR019595">
    <property type="entry name" value="DUF2470"/>
</dbReference>
<dbReference type="Proteomes" id="UP000053890">
    <property type="component" value="Unassembled WGS sequence"/>
</dbReference>
<evidence type="ECO:0000259" key="2">
    <source>
        <dbReference type="Pfam" id="PF10615"/>
    </source>
</evidence>
<protein>
    <recommendedName>
        <fullName evidence="2">DUF2470 domain-containing protein</fullName>
    </recommendedName>
</protein>
<evidence type="ECO:0000313" key="3">
    <source>
        <dbReference type="EMBL" id="KPV76216.1"/>
    </source>
</evidence>
<dbReference type="OMA" id="YEFSPPM"/>
<evidence type="ECO:0000256" key="1">
    <source>
        <dbReference type="SAM" id="Phobius"/>
    </source>
</evidence>
<organism evidence="3 4">
    <name type="scientific">Rhodotorula graminis (strain WP1)</name>
    <dbReference type="NCBI Taxonomy" id="578459"/>
    <lineage>
        <taxon>Eukaryota</taxon>
        <taxon>Fungi</taxon>
        <taxon>Dikarya</taxon>
        <taxon>Basidiomycota</taxon>
        <taxon>Pucciniomycotina</taxon>
        <taxon>Microbotryomycetes</taxon>
        <taxon>Sporidiobolales</taxon>
        <taxon>Sporidiobolaceae</taxon>
        <taxon>Rhodotorula</taxon>
    </lineage>
</organism>
<dbReference type="GeneID" id="28976699"/>
<dbReference type="PANTHER" id="PTHR37783">
    <property type="entry name" value="MEMBRANE PROTEIN, PUTATIVE (AFU_ORTHOLOGUE AFUA_1G04315)-RELATED"/>
    <property type="match status" value="1"/>
</dbReference>
<feature type="domain" description="DUF2470" evidence="2">
    <location>
        <begin position="9"/>
        <end position="86"/>
    </location>
</feature>
<dbReference type="PANTHER" id="PTHR37783:SF1">
    <property type="entry name" value="MEMBRANE PROTEIN, PUTATIVE (AFU_ORTHOLOGUE AFUA_1G04315)-RELATED"/>
    <property type="match status" value="1"/>
</dbReference>
<dbReference type="Gene3D" id="3.20.180.10">
    <property type="entry name" value="PNP-oxidase-like"/>
    <property type="match status" value="1"/>
</dbReference>
<reference evidence="3 4" key="1">
    <citation type="journal article" date="2015" name="Front. Microbiol.">
        <title>Genome sequence of the plant growth promoting endophytic yeast Rhodotorula graminis WP1.</title>
        <authorList>
            <person name="Firrincieli A."/>
            <person name="Otillar R."/>
            <person name="Salamov A."/>
            <person name="Schmutz J."/>
            <person name="Khan Z."/>
            <person name="Redman R.S."/>
            <person name="Fleck N.D."/>
            <person name="Lindquist E."/>
            <person name="Grigoriev I.V."/>
            <person name="Doty S.L."/>
        </authorList>
    </citation>
    <scope>NUCLEOTIDE SEQUENCE [LARGE SCALE GENOMIC DNA]</scope>
    <source>
        <strain evidence="3 4">WP1</strain>
    </source>
</reference>
<sequence length="231" mass="25639">MAQVTDAEAQRIISHMNKDHEKSLGHYLEYYGNISPSLAYSKPEIVSFTSPSMKIAYGPAFARDEFTYEFSPPMHAGEARKRLEEMHAQAKVQLGISDAVVSGLPLSVPAIVGTAGIVALYYFLITVRPERLAAWVPWQVSAFAPVVRLAGLDPNSPANAGRAIKAFWLGLFFVVHAIEVPACLEPQIKRYNVESPLLRLAWRFLTLLGGFPVWQSLRDAGKQEEKKLKSL</sequence>
<keyword evidence="4" id="KW-1185">Reference proteome</keyword>
<accession>A0A194S9Y6</accession>
<gene>
    <name evidence="3" type="ORF">RHOBADRAFT_52254</name>
</gene>
<evidence type="ECO:0000313" key="4">
    <source>
        <dbReference type="Proteomes" id="UP000053890"/>
    </source>
</evidence>
<dbReference type="RefSeq" id="XP_018272265.1">
    <property type="nucleotide sequence ID" value="XM_018416251.1"/>
</dbReference>
<dbReference type="EMBL" id="KQ474076">
    <property type="protein sequence ID" value="KPV76216.1"/>
    <property type="molecule type" value="Genomic_DNA"/>
</dbReference>
<dbReference type="AlphaFoldDB" id="A0A194S9Y6"/>
<dbReference type="Pfam" id="PF10615">
    <property type="entry name" value="DUF2470"/>
    <property type="match status" value="1"/>
</dbReference>
<keyword evidence="1" id="KW-0812">Transmembrane</keyword>
<proteinExistence type="predicted"/>
<keyword evidence="1" id="KW-0472">Membrane</keyword>